<feature type="transmembrane region" description="Helical" evidence="6">
    <location>
        <begin position="736"/>
        <end position="755"/>
    </location>
</feature>
<dbReference type="InterPro" id="IPR023299">
    <property type="entry name" value="ATPase_P-typ_cyto_dom_N"/>
</dbReference>
<reference evidence="8" key="1">
    <citation type="submission" date="2020-10" db="EMBL/GenBank/DDBJ databases">
        <authorList>
            <person name="Gilroy R."/>
        </authorList>
    </citation>
    <scope>NUCLEOTIDE SEQUENCE</scope>
    <source>
        <strain evidence="8">CHK197-8231</strain>
    </source>
</reference>
<dbReference type="GO" id="GO:0016020">
    <property type="term" value="C:membrane"/>
    <property type="evidence" value="ECO:0007669"/>
    <property type="project" value="UniProtKB-SubCell"/>
</dbReference>
<evidence type="ECO:0000256" key="1">
    <source>
        <dbReference type="ARBA" id="ARBA00004141"/>
    </source>
</evidence>
<dbReference type="PROSITE" id="PS00154">
    <property type="entry name" value="ATPASE_E1_E2"/>
    <property type="match status" value="1"/>
</dbReference>
<evidence type="ECO:0000313" key="8">
    <source>
        <dbReference type="EMBL" id="HIU22432.1"/>
    </source>
</evidence>
<dbReference type="SFLD" id="SFLDF00027">
    <property type="entry name" value="p-type_atpase"/>
    <property type="match status" value="1"/>
</dbReference>
<evidence type="ECO:0000256" key="3">
    <source>
        <dbReference type="ARBA" id="ARBA00022967"/>
    </source>
</evidence>
<comment type="caution">
    <text evidence="8">The sequence shown here is derived from an EMBL/GenBank/DDBJ whole genome shotgun (WGS) entry which is preliminary data.</text>
</comment>
<protein>
    <submittedName>
        <fullName evidence="8">HAD-IC family P-type ATPase</fullName>
    </submittedName>
</protein>
<keyword evidence="2 6" id="KW-0812">Transmembrane</keyword>
<dbReference type="InterPro" id="IPR023214">
    <property type="entry name" value="HAD_sf"/>
</dbReference>
<dbReference type="InterPro" id="IPR023298">
    <property type="entry name" value="ATPase_P-typ_TM_dom_sf"/>
</dbReference>
<dbReference type="InterPro" id="IPR036412">
    <property type="entry name" value="HAD-like_sf"/>
</dbReference>
<dbReference type="Gene3D" id="2.70.150.10">
    <property type="entry name" value="Calcium-transporting ATPase, cytoplasmic transduction domain A"/>
    <property type="match status" value="1"/>
</dbReference>
<feature type="transmembrane region" description="Helical" evidence="6">
    <location>
        <begin position="209"/>
        <end position="230"/>
    </location>
</feature>
<feature type="transmembrane region" description="Helical" evidence="6">
    <location>
        <begin position="652"/>
        <end position="672"/>
    </location>
</feature>
<dbReference type="SUPFAM" id="SSF81665">
    <property type="entry name" value="Calcium ATPase, transmembrane domain M"/>
    <property type="match status" value="1"/>
</dbReference>
<reference evidence="8" key="2">
    <citation type="journal article" date="2021" name="PeerJ">
        <title>Extensive microbial diversity within the chicken gut microbiome revealed by metagenomics and culture.</title>
        <authorList>
            <person name="Gilroy R."/>
            <person name="Ravi A."/>
            <person name="Getino M."/>
            <person name="Pursley I."/>
            <person name="Horton D.L."/>
            <person name="Alikhan N.F."/>
            <person name="Baker D."/>
            <person name="Gharbi K."/>
            <person name="Hall N."/>
            <person name="Watson M."/>
            <person name="Adriaenssens E.M."/>
            <person name="Foster-Nyarko E."/>
            <person name="Jarju S."/>
            <person name="Secka A."/>
            <person name="Antonio M."/>
            <person name="Oren A."/>
            <person name="Chaudhuri R.R."/>
            <person name="La Ragione R."/>
            <person name="Hildebrand F."/>
            <person name="Pallen M.J."/>
        </authorList>
    </citation>
    <scope>NUCLEOTIDE SEQUENCE</scope>
    <source>
        <strain evidence="8">CHK197-8231</strain>
    </source>
</reference>
<keyword evidence="5 6" id="KW-0472">Membrane</keyword>
<feature type="transmembrane region" description="Helical" evidence="6">
    <location>
        <begin position="678"/>
        <end position="696"/>
    </location>
</feature>
<feature type="domain" description="P-type ATPase A" evidence="7">
    <location>
        <begin position="99"/>
        <end position="195"/>
    </location>
</feature>
<feature type="transmembrane region" description="Helical" evidence="6">
    <location>
        <begin position="250"/>
        <end position="272"/>
    </location>
</feature>
<dbReference type="SUPFAM" id="SSF56784">
    <property type="entry name" value="HAD-like"/>
    <property type="match status" value="1"/>
</dbReference>
<dbReference type="Pfam" id="PF00122">
    <property type="entry name" value="E1-E2_ATPase"/>
    <property type="match status" value="1"/>
</dbReference>
<dbReference type="NCBIfam" id="TIGR01494">
    <property type="entry name" value="ATPase_P-type"/>
    <property type="match status" value="2"/>
</dbReference>
<dbReference type="SUPFAM" id="SSF81660">
    <property type="entry name" value="Metal cation-transporting ATPase, ATP-binding domain N"/>
    <property type="match status" value="1"/>
</dbReference>
<dbReference type="SFLD" id="SFLDS00003">
    <property type="entry name" value="Haloacid_Dehalogenase"/>
    <property type="match status" value="1"/>
</dbReference>
<dbReference type="InterPro" id="IPR001757">
    <property type="entry name" value="P_typ_ATPase"/>
</dbReference>
<accession>A0A9D1L3W5</accession>
<dbReference type="PRINTS" id="PR00119">
    <property type="entry name" value="CATATPASE"/>
</dbReference>
<dbReference type="Gene3D" id="1.20.1110.10">
    <property type="entry name" value="Calcium-transporting ATPase, transmembrane domain"/>
    <property type="match status" value="1"/>
</dbReference>
<dbReference type="SUPFAM" id="SSF81653">
    <property type="entry name" value="Calcium ATPase, transduction domain A"/>
    <property type="match status" value="1"/>
</dbReference>
<evidence type="ECO:0000256" key="6">
    <source>
        <dbReference type="SAM" id="Phobius"/>
    </source>
</evidence>
<dbReference type="InterPro" id="IPR044492">
    <property type="entry name" value="P_typ_ATPase_HD_dom"/>
</dbReference>
<feature type="transmembrane region" description="Helical" evidence="6">
    <location>
        <begin position="43"/>
        <end position="61"/>
    </location>
</feature>
<dbReference type="InterPro" id="IPR008250">
    <property type="entry name" value="ATPase_P-typ_transduc_dom_A_sf"/>
</dbReference>
<gene>
    <name evidence="8" type="ORF">IAD49_02490</name>
</gene>
<keyword evidence="4 6" id="KW-1133">Transmembrane helix</keyword>
<feature type="transmembrane region" description="Helical" evidence="6">
    <location>
        <begin position="610"/>
        <end position="632"/>
    </location>
</feature>
<name>A0A9D1L3W5_9BACT</name>
<dbReference type="AlphaFoldDB" id="A0A9D1L3W5"/>
<comment type="subcellular location">
    <subcellularLocation>
        <location evidence="1">Membrane</location>
        <topology evidence="1">Multi-pass membrane protein</topology>
    </subcellularLocation>
</comment>
<dbReference type="Pfam" id="PF00702">
    <property type="entry name" value="Hydrolase"/>
    <property type="match status" value="1"/>
</dbReference>
<organism evidence="8 9">
    <name type="scientific">Candidatus Fimihabitans intestinipullorum</name>
    <dbReference type="NCBI Taxonomy" id="2840820"/>
    <lineage>
        <taxon>Bacteria</taxon>
        <taxon>Bacillati</taxon>
        <taxon>Mycoplasmatota</taxon>
        <taxon>Mycoplasmatota incertae sedis</taxon>
        <taxon>Candidatus Fimihabitans</taxon>
    </lineage>
</organism>
<keyword evidence="3" id="KW-1278">Translocase</keyword>
<evidence type="ECO:0000256" key="4">
    <source>
        <dbReference type="ARBA" id="ARBA00022989"/>
    </source>
</evidence>
<feature type="transmembrane region" description="Helical" evidence="6">
    <location>
        <begin position="708"/>
        <end position="724"/>
    </location>
</feature>
<feature type="transmembrane region" description="Helical" evidence="6">
    <location>
        <begin position="67"/>
        <end position="85"/>
    </location>
</feature>
<dbReference type="EMBL" id="DVML01000013">
    <property type="protein sequence ID" value="HIU22432.1"/>
    <property type="molecule type" value="Genomic_DNA"/>
</dbReference>
<feature type="transmembrane region" description="Helical" evidence="6">
    <location>
        <begin position="584"/>
        <end position="604"/>
    </location>
</feature>
<dbReference type="GO" id="GO:0016887">
    <property type="term" value="F:ATP hydrolysis activity"/>
    <property type="evidence" value="ECO:0007669"/>
    <property type="project" value="InterPro"/>
</dbReference>
<dbReference type="PANTHER" id="PTHR42861">
    <property type="entry name" value="CALCIUM-TRANSPORTING ATPASE"/>
    <property type="match status" value="1"/>
</dbReference>
<evidence type="ECO:0000259" key="7">
    <source>
        <dbReference type="Pfam" id="PF00122"/>
    </source>
</evidence>
<dbReference type="GO" id="GO:0005524">
    <property type="term" value="F:ATP binding"/>
    <property type="evidence" value="ECO:0007669"/>
    <property type="project" value="InterPro"/>
</dbReference>
<dbReference type="Proteomes" id="UP000824087">
    <property type="component" value="Unassembled WGS sequence"/>
</dbReference>
<dbReference type="InterPro" id="IPR059000">
    <property type="entry name" value="ATPase_P-type_domA"/>
</dbReference>
<dbReference type="Gene3D" id="3.40.1110.10">
    <property type="entry name" value="Calcium-transporting ATPase, cytoplasmic domain N"/>
    <property type="match status" value="1"/>
</dbReference>
<dbReference type="InterPro" id="IPR018303">
    <property type="entry name" value="ATPase_P-typ_P_site"/>
</dbReference>
<evidence type="ECO:0000256" key="5">
    <source>
        <dbReference type="ARBA" id="ARBA00023136"/>
    </source>
</evidence>
<proteinExistence type="predicted"/>
<dbReference type="Gene3D" id="3.40.50.1000">
    <property type="entry name" value="HAD superfamily/HAD-like"/>
    <property type="match status" value="1"/>
</dbReference>
<evidence type="ECO:0000313" key="9">
    <source>
        <dbReference type="Proteomes" id="UP000824087"/>
    </source>
</evidence>
<dbReference type="SFLD" id="SFLDG00002">
    <property type="entry name" value="C1.7:_P-type_atpase_like"/>
    <property type="match status" value="1"/>
</dbReference>
<evidence type="ECO:0000256" key="2">
    <source>
        <dbReference type="ARBA" id="ARBA00022692"/>
    </source>
</evidence>
<sequence>MQQVDIERGLSTAEVERAKQQGLCNYDTSVATKTIPRIIRDNIFTLFNLLNFGLAACIFMVQAYKNLLFLGVVICNTIISTVQEIHAKKVVDKLSIIAASKTTAIRNGKKEIIEINEIVMNDILEFHPGNQVVTDSIIRRGSCEVDESFITGESDPVFKKEEDLLLSGSFIISGHTIGQVKHVGLQNYTATISKEATQIKHTKSVLMDALNHIIKIVSIAIVPIGILLFLNQSQIDGNSFRDAVVGSVAAIIGMIPEGLVLLTSTVLAVSVIRLSKRKVLVKDLYCIESLARIDTLCLDKTGTLTTGTMKVVDILPYKKTSKSMLENTINAMTTVMEDNNPTMLALKEKFHKKIYFPVEKLIPFSSDKKYSGVIFQNKETYYIGAPEFVLGNDYQKVEPILSPYLLEYRILVVTKKEGTRQQVLGFILLQDNMRSDVEKTLTYFKEQGVSIKVISGDHVKTVSGIAKRAGIEHYDQYIDMSKLTTDEEIYEAAKKYTVFGRVNPIQKKKLVIALKEQGHYVGMTGDGINDVLALKEADCSIAMPNGSDATRNISQLVLLDGNFSAMPKVVAEGRRTVNNIENSATLFLTKTTYATILAVLFVFLPTQYPFIPIQLTLTSVVTIGIPSFVLALQPNKKRITGNFYKNVLSRSLPAALIVVTNIILIMILAAIFHLPDHQVSTLCVMMNAVTGFYLLFELCRPFNKLKTAMYIAMIILFVLQVIFLKELYSLSFIHSHMLVILIGLSTLTIILFQALNKLIYNNITKYLKIDNRISS</sequence>